<accession>A0AB33JJM7</accession>
<gene>
    <name evidence="2" type="ORF">GTC17262_12530</name>
</gene>
<organism evidence="2">
    <name type="scientific">Prevotella sp. GTC17262</name>
    <dbReference type="NCBI Taxonomy" id="3236797"/>
    <lineage>
        <taxon>Bacteria</taxon>
        <taxon>Pseudomonadati</taxon>
        <taxon>Bacteroidota</taxon>
        <taxon>Bacteroidia</taxon>
        <taxon>Bacteroidales</taxon>
        <taxon>Prevotellaceae</taxon>
        <taxon>Prevotella</taxon>
    </lineage>
</organism>
<evidence type="ECO:0000256" key="1">
    <source>
        <dbReference type="SAM" id="MobiDB-lite"/>
    </source>
</evidence>
<evidence type="ECO:0000313" key="2">
    <source>
        <dbReference type="EMBL" id="BFO81062.1"/>
    </source>
</evidence>
<evidence type="ECO:0008006" key="3">
    <source>
        <dbReference type="Google" id="ProtNLM"/>
    </source>
</evidence>
<dbReference type="AlphaFoldDB" id="A0AB33JJM7"/>
<feature type="compositionally biased region" description="Polar residues" evidence="1">
    <location>
        <begin position="90"/>
        <end position="99"/>
    </location>
</feature>
<dbReference type="EMBL" id="AP035789">
    <property type="protein sequence ID" value="BFO81062.1"/>
    <property type="molecule type" value="Genomic_DNA"/>
</dbReference>
<reference evidence="2" key="1">
    <citation type="submission" date="2024-07" db="EMBL/GenBank/DDBJ databases">
        <title>Complete genome sequence of Prevotella sp. YM-2024 GTC17262.</title>
        <authorList>
            <person name="Hayashi M."/>
            <person name="Muto Y."/>
            <person name="Tanaka K."/>
            <person name="Niwa H."/>
        </authorList>
    </citation>
    <scope>NUCLEOTIDE SEQUENCE</scope>
    <source>
        <strain evidence="2">GTC17262</strain>
    </source>
</reference>
<sequence>MIKMFVMKTCPYCEYVEKQVVDNPRFEVIDISRHVRNLKQFLDLRDSNPVFDEAKEIGDVGIPYYVLEDGTVTLSSRDVGLEPMPEPDGTSCSINGSTC</sequence>
<proteinExistence type="predicted"/>
<protein>
    <recommendedName>
        <fullName evidence="3">Glutaredoxin</fullName>
    </recommendedName>
</protein>
<name>A0AB33JJM7_9BACT</name>
<feature type="region of interest" description="Disordered" evidence="1">
    <location>
        <begin position="77"/>
        <end position="99"/>
    </location>
</feature>